<protein>
    <recommendedName>
        <fullName evidence="1">Fibronectin type-III domain-containing protein</fullName>
    </recommendedName>
</protein>
<dbReference type="EMBL" id="JAFNEN010006148">
    <property type="protein sequence ID" value="KAG8156234.1"/>
    <property type="molecule type" value="Genomic_DNA"/>
</dbReference>
<dbReference type="Pfam" id="PF00041">
    <property type="entry name" value="fn3"/>
    <property type="match status" value="1"/>
</dbReference>
<sequence>VRYWESDQDMTSAKEVERYLDGNDLEVVVSGLTLGKEYKLRVLAFSNGGDGKMSSPVREFTIGKASALYRTSSASSFHNFLVPMHLWTIIFIACKLSIS</sequence>
<dbReference type="InterPro" id="IPR036116">
    <property type="entry name" value="FN3_sf"/>
</dbReference>
<dbReference type="Proteomes" id="UP000827092">
    <property type="component" value="Unassembled WGS sequence"/>
</dbReference>
<dbReference type="PROSITE" id="PS50853">
    <property type="entry name" value="FN3"/>
    <property type="match status" value="1"/>
</dbReference>
<evidence type="ECO:0000313" key="2">
    <source>
        <dbReference type="EMBL" id="KAG8156234.1"/>
    </source>
</evidence>
<organism evidence="2 3">
    <name type="scientific">Oedothorax gibbosus</name>
    <dbReference type="NCBI Taxonomy" id="931172"/>
    <lineage>
        <taxon>Eukaryota</taxon>
        <taxon>Metazoa</taxon>
        <taxon>Ecdysozoa</taxon>
        <taxon>Arthropoda</taxon>
        <taxon>Chelicerata</taxon>
        <taxon>Arachnida</taxon>
        <taxon>Araneae</taxon>
        <taxon>Araneomorphae</taxon>
        <taxon>Entelegynae</taxon>
        <taxon>Araneoidea</taxon>
        <taxon>Linyphiidae</taxon>
        <taxon>Erigoninae</taxon>
        <taxon>Oedothorax</taxon>
    </lineage>
</organism>
<dbReference type="SUPFAM" id="SSF49265">
    <property type="entry name" value="Fibronectin type III"/>
    <property type="match status" value="1"/>
</dbReference>
<comment type="caution">
    <text evidence="2">The sequence shown here is derived from an EMBL/GenBank/DDBJ whole genome shotgun (WGS) entry which is preliminary data.</text>
</comment>
<proteinExistence type="predicted"/>
<feature type="domain" description="Fibronectin type-III" evidence="1">
    <location>
        <begin position="1"/>
        <end position="65"/>
    </location>
</feature>
<dbReference type="CDD" id="cd00063">
    <property type="entry name" value="FN3"/>
    <property type="match status" value="1"/>
</dbReference>
<evidence type="ECO:0000313" key="3">
    <source>
        <dbReference type="Proteomes" id="UP000827092"/>
    </source>
</evidence>
<dbReference type="InterPro" id="IPR003961">
    <property type="entry name" value="FN3_dom"/>
</dbReference>
<name>A0AAV6TE65_9ARAC</name>
<gene>
    <name evidence="2" type="ORF">JTE90_022565</name>
</gene>
<dbReference type="Gene3D" id="2.60.40.10">
    <property type="entry name" value="Immunoglobulins"/>
    <property type="match status" value="1"/>
</dbReference>
<reference evidence="2 3" key="1">
    <citation type="journal article" date="2022" name="Nat. Ecol. Evol.">
        <title>A masculinizing supergene underlies an exaggerated male reproductive morph in a spider.</title>
        <authorList>
            <person name="Hendrickx F."/>
            <person name="De Corte Z."/>
            <person name="Sonet G."/>
            <person name="Van Belleghem S.M."/>
            <person name="Kostlbacher S."/>
            <person name="Vangestel C."/>
        </authorList>
    </citation>
    <scope>NUCLEOTIDE SEQUENCE [LARGE SCALE GENOMIC DNA]</scope>
    <source>
        <strain evidence="2">W744_W776</strain>
    </source>
</reference>
<keyword evidence="3" id="KW-1185">Reference proteome</keyword>
<feature type="non-terminal residue" evidence="2">
    <location>
        <position position="99"/>
    </location>
</feature>
<dbReference type="AlphaFoldDB" id="A0AAV6TE65"/>
<accession>A0AAV6TE65</accession>
<feature type="non-terminal residue" evidence="2">
    <location>
        <position position="1"/>
    </location>
</feature>
<dbReference type="InterPro" id="IPR013783">
    <property type="entry name" value="Ig-like_fold"/>
</dbReference>
<evidence type="ECO:0000259" key="1">
    <source>
        <dbReference type="PROSITE" id="PS50853"/>
    </source>
</evidence>